<accession>A0ABQ3SGD6</accession>
<dbReference type="Pfam" id="PF13026">
    <property type="entry name" value="DUF3887"/>
    <property type="match status" value="1"/>
</dbReference>
<name>A0ABQ3SGD6_9ACTN</name>
<dbReference type="Proteomes" id="UP000613974">
    <property type="component" value="Unassembled WGS sequence"/>
</dbReference>
<evidence type="ECO:0000259" key="1">
    <source>
        <dbReference type="Pfam" id="PF13026"/>
    </source>
</evidence>
<keyword evidence="3" id="KW-1185">Reference proteome</keyword>
<reference evidence="3" key="1">
    <citation type="submission" date="2023-07" db="EMBL/GenBank/DDBJ databases">
        <title>Whole genome shotgun sequence of Streptomyces nojiriensis NBRC 13794.</title>
        <authorList>
            <person name="Komaki H."/>
            <person name="Tamura T."/>
        </authorList>
    </citation>
    <scope>NUCLEOTIDE SEQUENCE [LARGE SCALE GENOMIC DNA]</scope>
    <source>
        <strain evidence="3">NBRC 13794</strain>
    </source>
</reference>
<organism evidence="2 3">
    <name type="scientific">Streptomyces nojiriensis</name>
    <dbReference type="NCBI Taxonomy" id="66374"/>
    <lineage>
        <taxon>Bacteria</taxon>
        <taxon>Bacillati</taxon>
        <taxon>Actinomycetota</taxon>
        <taxon>Actinomycetes</taxon>
        <taxon>Kitasatosporales</taxon>
        <taxon>Streptomycetaceae</taxon>
        <taxon>Streptomyces</taxon>
    </lineage>
</organism>
<dbReference type="InterPro" id="IPR024981">
    <property type="entry name" value="DUF3887"/>
</dbReference>
<feature type="domain" description="DUF3887" evidence="1">
    <location>
        <begin position="71"/>
        <end position="158"/>
    </location>
</feature>
<comment type="caution">
    <text evidence="2">The sequence shown here is derived from an EMBL/GenBank/DDBJ whole genome shotgun (WGS) entry which is preliminary data.</text>
</comment>
<sequence length="170" mass="17701">MVLMPHRDTALGGERRPVRAAAAAVLAVGVLVVPAGGSATAATTPATATASTGAPPGVAPSLTRYDTVAVETLDSIVNGDFTAATARFDPTLRKLLPPDALARAWAVYQDELGRYRSHGGPEDTSSGRFTVVGIPLSMEREAGEFRVTFHEDTSIAGLFFLRAGVPIPQT</sequence>
<proteinExistence type="predicted"/>
<evidence type="ECO:0000313" key="3">
    <source>
        <dbReference type="Proteomes" id="UP000613974"/>
    </source>
</evidence>
<gene>
    <name evidence="2" type="ORF">Snoj_11300</name>
</gene>
<protein>
    <recommendedName>
        <fullName evidence="1">DUF3887 domain-containing protein</fullName>
    </recommendedName>
</protein>
<evidence type="ECO:0000313" key="2">
    <source>
        <dbReference type="EMBL" id="GHI67212.1"/>
    </source>
</evidence>
<dbReference type="EMBL" id="BNEC01000003">
    <property type="protein sequence ID" value="GHI67212.1"/>
    <property type="molecule type" value="Genomic_DNA"/>
</dbReference>
<dbReference type="Gene3D" id="3.10.450.590">
    <property type="match status" value="1"/>
</dbReference>